<evidence type="ECO:0000313" key="2">
    <source>
        <dbReference type="EMBL" id="RZU49906.1"/>
    </source>
</evidence>
<feature type="transmembrane region" description="Helical" evidence="1">
    <location>
        <begin position="61"/>
        <end position="81"/>
    </location>
</feature>
<feature type="transmembrane region" description="Helical" evidence="1">
    <location>
        <begin position="177"/>
        <end position="195"/>
    </location>
</feature>
<gene>
    <name evidence="2" type="ORF">EV385_1663</name>
</gene>
<feature type="transmembrane region" description="Helical" evidence="1">
    <location>
        <begin position="32"/>
        <end position="55"/>
    </location>
</feature>
<keyword evidence="1" id="KW-0812">Transmembrane</keyword>
<name>A0A4V2G6T3_9ACTN</name>
<keyword evidence="1" id="KW-0472">Membrane</keyword>
<keyword evidence="1" id="KW-1133">Transmembrane helix</keyword>
<dbReference type="Proteomes" id="UP000292564">
    <property type="component" value="Unassembled WGS sequence"/>
</dbReference>
<dbReference type="Pfam" id="PF19814">
    <property type="entry name" value="DUF6297"/>
    <property type="match status" value="1"/>
</dbReference>
<feature type="transmembrane region" description="Helical" evidence="1">
    <location>
        <begin position="300"/>
        <end position="317"/>
    </location>
</feature>
<feature type="transmembrane region" description="Helical" evidence="1">
    <location>
        <begin position="207"/>
        <end position="228"/>
    </location>
</feature>
<evidence type="ECO:0008006" key="4">
    <source>
        <dbReference type="Google" id="ProtNLM"/>
    </source>
</evidence>
<dbReference type="RefSeq" id="WP_130508909.1">
    <property type="nucleotide sequence ID" value="NZ_SHKY01000001.1"/>
</dbReference>
<feature type="transmembrane region" description="Helical" evidence="1">
    <location>
        <begin position="115"/>
        <end position="136"/>
    </location>
</feature>
<dbReference type="AlphaFoldDB" id="A0A4V2G6T3"/>
<feature type="transmembrane region" description="Helical" evidence="1">
    <location>
        <begin position="396"/>
        <end position="412"/>
    </location>
</feature>
<sequence length="499" mass="51119">MTVEVTDVAALRRWVRRRQSAHRERGATAGNVYFAVLFIAVVGGMLHRQLALVFWPQHPNLSLLAGAGLVTVGAAVLFLAMRRLGPLGLTRPAASWLLTAPVSRRRLLAPSLRQAVALAAVSGGLYGVAVLGHVAWRPMPGAVAALLATVGALAGVLLLLLALAAQGGDWGGYADGLAGLLLAAGLAGLVADSVLDAPHAAAAAPAPLVAALVAGLAALDAVLLAVAVGRLAATPNERILAAAKTTGTLLDSAFGVEPSFVADMVERRYWARQRLRSVRLWARVPVLVAQDLLLARRRPARLAWLAGATALPALLAAGPRWLLAAGVLVGGMLAGGVSTATLRTDAANPVLLRLLGLSSRQAVGQRMIVPGVLAGAWSAASLALLDGLGELPSGPWWALGLALAPVGAVAAVRHARVGLVRNELLPLDTPMGTVSPGPLVNSVVGPDALLLGLPTLVQIVQGEPLTWSTVLVQAVVAVIGARAYLSGTTAPDRVELTAR</sequence>
<comment type="caution">
    <text evidence="2">The sequence shown here is derived from an EMBL/GenBank/DDBJ whole genome shotgun (WGS) entry which is preliminary data.</text>
</comment>
<evidence type="ECO:0000313" key="3">
    <source>
        <dbReference type="Proteomes" id="UP000292564"/>
    </source>
</evidence>
<organism evidence="2 3">
    <name type="scientific">Krasilnikovia cinnamomea</name>
    <dbReference type="NCBI Taxonomy" id="349313"/>
    <lineage>
        <taxon>Bacteria</taxon>
        <taxon>Bacillati</taxon>
        <taxon>Actinomycetota</taxon>
        <taxon>Actinomycetes</taxon>
        <taxon>Micromonosporales</taxon>
        <taxon>Micromonosporaceae</taxon>
        <taxon>Krasilnikovia</taxon>
    </lineage>
</organism>
<reference evidence="2 3" key="1">
    <citation type="submission" date="2019-02" db="EMBL/GenBank/DDBJ databases">
        <title>Sequencing the genomes of 1000 actinobacteria strains.</title>
        <authorList>
            <person name="Klenk H.-P."/>
        </authorList>
    </citation>
    <scope>NUCLEOTIDE SEQUENCE [LARGE SCALE GENOMIC DNA]</scope>
    <source>
        <strain evidence="2 3">DSM 45162</strain>
    </source>
</reference>
<feature type="transmembrane region" description="Helical" evidence="1">
    <location>
        <begin position="142"/>
        <end position="165"/>
    </location>
</feature>
<dbReference type="EMBL" id="SHKY01000001">
    <property type="protein sequence ID" value="RZU49906.1"/>
    <property type="molecule type" value="Genomic_DNA"/>
</dbReference>
<protein>
    <recommendedName>
        <fullName evidence="4">ABC-2 type transport system permease protein</fullName>
    </recommendedName>
</protein>
<evidence type="ECO:0000256" key="1">
    <source>
        <dbReference type="SAM" id="Phobius"/>
    </source>
</evidence>
<dbReference type="InterPro" id="IPR046264">
    <property type="entry name" value="DUF6297"/>
</dbReference>
<accession>A0A4V2G6T3</accession>
<proteinExistence type="predicted"/>
<dbReference type="OrthoDB" id="3401901at2"/>
<keyword evidence="3" id="KW-1185">Reference proteome</keyword>